<evidence type="ECO:0000313" key="4">
    <source>
        <dbReference type="Proteomes" id="UP000433406"/>
    </source>
</evidence>
<reference evidence="3 4" key="1">
    <citation type="submission" date="2019-10" db="EMBL/GenBank/DDBJ databases">
        <title>Nocardioides novel species isolated from the excrement of Marmot.</title>
        <authorList>
            <person name="Zhang G."/>
        </authorList>
    </citation>
    <scope>NUCLEOTIDE SEQUENCE [LARGE SCALE GENOMIC DNA]</scope>
    <source>
        <strain evidence="4">zg-579</strain>
    </source>
</reference>
<evidence type="ECO:0000256" key="2">
    <source>
        <dbReference type="SAM" id="SignalP"/>
    </source>
</evidence>
<feature type="region of interest" description="Disordered" evidence="1">
    <location>
        <begin position="126"/>
        <end position="172"/>
    </location>
</feature>
<feature type="region of interest" description="Disordered" evidence="1">
    <location>
        <begin position="23"/>
        <end position="46"/>
    </location>
</feature>
<dbReference type="Proteomes" id="UP000433406">
    <property type="component" value="Unassembled WGS sequence"/>
</dbReference>
<proteinExistence type="predicted"/>
<comment type="caution">
    <text evidence="3">The sequence shown here is derived from an EMBL/GenBank/DDBJ whole genome shotgun (WGS) entry which is preliminary data.</text>
</comment>
<sequence length="296" mass="30279">MRPVLRLSLPALLLVLAGCGEDPGTTAGSAPSSPADPAPTTRPTAVPALAGEVTTRYPVTVLDDGDGAELCLGGVATSLPPQCDGPPLVGWDWAEHAGAYEEQSGVRWGAFAVRGTFDGTSFTPSEVVPGDAWEPPAGADPAAEADRDFTPPCPAPPGGWANQGSPGAAGGRPAVFRAAQRLPRYNEAWVDSSSSPVVVTVRLATDDPAELADAEATLRGVWDGPLCVVGGARHTERELRAVQDAVLDLPGMLSAGASEDRVRVDVVADDGTIQAWVDRAHGAGTVVVSSALVPVD</sequence>
<accession>A0A6I3J9H4</accession>
<keyword evidence="2" id="KW-0732">Signal</keyword>
<protein>
    <submittedName>
        <fullName evidence="3">Uncharacterized protein</fullName>
    </submittedName>
</protein>
<keyword evidence="4" id="KW-1185">Reference proteome</keyword>
<dbReference type="AlphaFoldDB" id="A0A6I3J9H4"/>
<dbReference type="EMBL" id="WLCI01000003">
    <property type="protein sequence ID" value="MTB94078.1"/>
    <property type="molecule type" value="Genomic_DNA"/>
</dbReference>
<feature type="chain" id="PRO_5039062288" evidence="2">
    <location>
        <begin position="21"/>
        <end position="296"/>
    </location>
</feature>
<dbReference type="PROSITE" id="PS51257">
    <property type="entry name" value="PROKAR_LIPOPROTEIN"/>
    <property type="match status" value="1"/>
</dbReference>
<feature type="compositionally biased region" description="Low complexity" evidence="1">
    <location>
        <begin position="129"/>
        <end position="142"/>
    </location>
</feature>
<evidence type="ECO:0000313" key="3">
    <source>
        <dbReference type="EMBL" id="MTB94078.1"/>
    </source>
</evidence>
<feature type="signal peptide" evidence="2">
    <location>
        <begin position="1"/>
        <end position="20"/>
    </location>
</feature>
<name>A0A6I3J9H4_9ACTN</name>
<evidence type="ECO:0000256" key="1">
    <source>
        <dbReference type="SAM" id="MobiDB-lite"/>
    </source>
</evidence>
<dbReference type="RefSeq" id="WP_154613846.1">
    <property type="nucleotide sequence ID" value="NZ_CP053660.1"/>
</dbReference>
<gene>
    <name evidence="3" type="ORF">GGQ22_03185</name>
</gene>
<organism evidence="3 4">
    <name type="scientific">Nocardioides marmotae</name>
    <dbReference type="NCBI Taxonomy" id="2663857"/>
    <lineage>
        <taxon>Bacteria</taxon>
        <taxon>Bacillati</taxon>
        <taxon>Actinomycetota</taxon>
        <taxon>Actinomycetes</taxon>
        <taxon>Propionibacteriales</taxon>
        <taxon>Nocardioidaceae</taxon>
        <taxon>Nocardioides</taxon>
    </lineage>
</organism>